<feature type="transmembrane region" description="Helical" evidence="1">
    <location>
        <begin position="144"/>
        <end position="161"/>
    </location>
</feature>
<name>A0A1H3CJ12_9PSEU</name>
<organism evidence="2 3">
    <name type="scientific">Amycolatopsis xylanica</name>
    <dbReference type="NCBI Taxonomy" id="589385"/>
    <lineage>
        <taxon>Bacteria</taxon>
        <taxon>Bacillati</taxon>
        <taxon>Actinomycetota</taxon>
        <taxon>Actinomycetes</taxon>
        <taxon>Pseudonocardiales</taxon>
        <taxon>Pseudonocardiaceae</taxon>
        <taxon>Amycolatopsis</taxon>
    </lineage>
</organism>
<dbReference type="Proteomes" id="UP000199515">
    <property type="component" value="Unassembled WGS sequence"/>
</dbReference>
<feature type="transmembrane region" description="Helical" evidence="1">
    <location>
        <begin position="35"/>
        <end position="55"/>
    </location>
</feature>
<dbReference type="RefSeq" id="WP_091289184.1">
    <property type="nucleotide sequence ID" value="NZ_FNON01000003.1"/>
</dbReference>
<dbReference type="AlphaFoldDB" id="A0A1H3CJ12"/>
<gene>
    <name evidence="2" type="ORF">SAMN05421504_10351</name>
</gene>
<feature type="transmembrane region" description="Helical" evidence="1">
    <location>
        <begin position="117"/>
        <end position="137"/>
    </location>
</feature>
<feature type="transmembrane region" description="Helical" evidence="1">
    <location>
        <begin position="67"/>
        <end position="88"/>
    </location>
</feature>
<dbReference type="EMBL" id="FNON01000003">
    <property type="protein sequence ID" value="SDX54127.1"/>
    <property type="molecule type" value="Genomic_DNA"/>
</dbReference>
<protein>
    <submittedName>
        <fullName evidence="2">Uncharacterized protein</fullName>
    </submittedName>
</protein>
<proteinExistence type="predicted"/>
<feature type="transmembrane region" description="Helical" evidence="1">
    <location>
        <begin position="12"/>
        <end position="29"/>
    </location>
</feature>
<keyword evidence="1" id="KW-0812">Transmembrane</keyword>
<evidence type="ECO:0000256" key="1">
    <source>
        <dbReference type="SAM" id="Phobius"/>
    </source>
</evidence>
<evidence type="ECO:0000313" key="3">
    <source>
        <dbReference type="Proteomes" id="UP000199515"/>
    </source>
</evidence>
<keyword evidence="3" id="KW-1185">Reference proteome</keyword>
<accession>A0A1H3CJ12</accession>
<sequence length="211" mass="23014">MNSEKFLYRLQGGCLVIGPALFAASTFFWRPNGTYSAATGTLLVLALVFWTYGLIGVLETLRARLPVYAGVVQLALVYGAIGGAAFGVRGFYDELFSFSREQSVQALTTFGVRADLVFYWPGPLFPLSLLAIGIGLIRSRMAPLWTSIVVCAAGVLFPLSRVPRVAWAAHLVDGLIVVAFAYLGYLRFHMKPSRKTRSGDESPVAVRDGRE</sequence>
<keyword evidence="1" id="KW-1133">Transmembrane helix</keyword>
<feature type="transmembrane region" description="Helical" evidence="1">
    <location>
        <begin position="167"/>
        <end position="188"/>
    </location>
</feature>
<reference evidence="2 3" key="1">
    <citation type="submission" date="2016-10" db="EMBL/GenBank/DDBJ databases">
        <authorList>
            <person name="de Groot N.N."/>
        </authorList>
    </citation>
    <scope>NUCLEOTIDE SEQUENCE [LARGE SCALE GENOMIC DNA]</scope>
    <source>
        <strain evidence="2 3">CPCC 202699</strain>
    </source>
</reference>
<evidence type="ECO:0000313" key="2">
    <source>
        <dbReference type="EMBL" id="SDX54127.1"/>
    </source>
</evidence>
<dbReference type="STRING" id="589385.SAMN05421504_10351"/>
<keyword evidence="1" id="KW-0472">Membrane</keyword>
<dbReference type="OrthoDB" id="946604at2"/>